<dbReference type="Proteomes" id="UP000656319">
    <property type="component" value="Unassembled WGS sequence"/>
</dbReference>
<evidence type="ECO:0000313" key="1">
    <source>
        <dbReference type="EMBL" id="CAD6536397.1"/>
    </source>
</evidence>
<organism evidence="1 2">
    <name type="scientific">Paraburkholderia hiiakae</name>
    <dbReference type="NCBI Taxonomy" id="1081782"/>
    <lineage>
        <taxon>Bacteria</taxon>
        <taxon>Pseudomonadati</taxon>
        <taxon>Pseudomonadota</taxon>
        <taxon>Betaproteobacteria</taxon>
        <taxon>Burkholderiales</taxon>
        <taxon>Burkholderiaceae</taxon>
        <taxon>Paraburkholderia</taxon>
    </lineage>
</organism>
<protein>
    <recommendedName>
        <fullName evidence="3">Phage tail tube protein</fullName>
    </recommendedName>
</protein>
<dbReference type="Gene3D" id="4.10.410.40">
    <property type="match status" value="1"/>
</dbReference>
<dbReference type="InterPro" id="IPR032495">
    <property type="entry name" value="Phage_TTP_11"/>
</dbReference>
<dbReference type="RefSeq" id="WP_201696839.1">
    <property type="nucleotide sequence ID" value="NZ_CAJHCQ010000007.1"/>
</dbReference>
<dbReference type="EMBL" id="CAJHCQ010000007">
    <property type="protein sequence ID" value="CAD6536397.1"/>
    <property type="molecule type" value="Genomic_DNA"/>
</dbReference>
<gene>
    <name evidence="1" type="ORF">LMG27952_03143</name>
</gene>
<proteinExistence type="predicted"/>
<keyword evidence="2" id="KW-1185">Reference proteome</keyword>
<sequence length="144" mass="14735">MTSTAISSQGSTFAVNTAASGAANPTWTNVANVKSYSGFDGAATEIDVTDLNSTAKEKRLGLQDWGSFSLDANINYADPGQAAMLASRKAGTALEYKLTLPDGSAKEFSAYVKSFPLAGGTDTVLTGTIALTITGDVTDVPAEA</sequence>
<name>A0ABM8NPC7_9BURK</name>
<evidence type="ECO:0000313" key="2">
    <source>
        <dbReference type="Proteomes" id="UP000656319"/>
    </source>
</evidence>
<evidence type="ECO:0008006" key="3">
    <source>
        <dbReference type="Google" id="ProtNLM"/>
    </source>
</evidence>
<dbReference type="Pfam" id="PF16460">
    <property type="entry name" value="Phage_TTP_11"/>
    <property type="match status" value="1"/>
</dbReference>
<accession>A0ABM8NPC7</accession>
<reference evidence="1 2" key="1">
    <citation type="submission" date="2020-10" db="EMBL/GenBank/DDBJ databases">
        <authorList>
            <person name="Peeters C."/>
        </authorList>
    </citation>
    <scope>NUCLEOTIDE SEQUENCE [LARGE SCALE GENOMIC DNA]</scope>
    <source>
        <strain evidence="1 2">LMG 27952</strain>
    </source>
</reference>
<comment type="caution">
    <text evidence="1">The sequence shown here is derived from an EMBL/GenBank/DDBJ whole genome shotgun (WGS) entry which is preliminary data.</text>
</comment>